<dbReference type="InterPro" id="IPR029068">
    <property type="entry name" value="Glyas_Bleomycin-R_OHBP_Dase"/>
</dbReference>
<evidence type="ECO:0000256" key="2">
    <source>
        <dbReference type="ARBA" id="ARBA00004736"/>
    </source>
</evidence>
<dbReference type="InterPro" id="IPR013785">
    <property type="entry name" value="Aldolase_TIM"/>
</dbReference>
<dbReference type="AlphaFoldDB" id="A0AAP2RJF2"/>
<evidence type="ECO:0000256" key="3">
    <source>
        <dbReference type="ARBA" id="ARBA00006906"/>
    </source>
</evidence>
<dbReference type="PANTHER" id="PTHR30246">
    <property type="entry name" value="2-KETO-3-DEOXY-6-PHOSPHOGLUCONATE ALDOLASE"/>
    <property type="match status" value="1"/>
</dbReference>
<dbReference type="InterPro" id="IPR031337">
    <property type="entry name" value="KDPG/KHG_AS_1"/>
</dbReference>
<dbReference type="SUPFAM" id="SSF54593">
    <property type="entry name" value="Glyoxalase/Bleomycin resistance protein/Dihydroxybiphenyl dioxygenase"/>
    <property type="match status" value="1"/>
</dbReference>
<accession>A0AAP2RJF2</accession>
<dbReference type="PROSITE" id="PS00160">
    <property type="entry name" value="ALDOLASE_KDPG_KHG_2"/>
    <property type="match status" value="1"/>
</dbReference>
<dbReference type="Gene3D" id="3.20.20.70">
    <property type="entry name" value="Aldolase class I"/>
    <property type="match status" value="1"/>
</dbReference>
<dbReference type="NCBIfam" id="TIGR01182">
    <property type="entry name" value="eda"/>
    <property type="match status" value="1"/>
</dbReference>
<dbReference type="GO" id="GO:0008675">
    <property type="term" value="F:2-dehydro-3-deoxy-phosphogluconate aldolase activity"/>
    <property type="evidence" value="ECO:0007669"/>
    <property type="project" value="UniProtKB-EC"/>
</dbReference>
<evidence type="ECO:0000256" key="4">
    <source>
        <dbReference type="ARBA" id="ARBA00011233"/>
    </source>
</evidence>
<comment type="subunit">
    <text evidence="4">Homotrimer.</text>
</comment>
<evidence type="ECO:0000313" key="9">
    <source>
        <dbReference type="EMBL" id="MCD2492000.1"/>
    </source>
</evidence>
<organism evidence="9 10">
    <name type="scientific">Lientehia hominis</name>
    <dbReference type="NCBI Taxonomy" id="2897778"/>
    <lineage>
        <taxon>Bacteria</taxon>
        <taxon>Bacillati</taxon>
        <taxon>Bacillota</taxon>
        <taxon>Clostridia</taxon>
        <taxon>Lachnospirales</taxon>
        <taxon>Lachnospiraceae</taxon>
        <taxon>Lientehia</taxon>
    </lineage>
</organism>
<dbReference type="Proteomes" id="UP001299265">
    <property type="component" value="Unassembled WGS sequence"/>
</dbReference>
<evidence type="ECO:0000256" key="1">
    <source>
        <dbReference type="ARBA" id="ARBA00000654"/>
    </source>
</evidence>
<name>A0AAP2RJF2_9FIRM</name>
<comment type="caution">
    <text evidence="9">The sequence shown here is derived from an EMBL/GenBank/DDBJ whole genome shotgun (WGS) entry which is preliminary data.</text>
</comment>
<keyword evidence="6 9" id="KW-0456">Lyase</keyword>
<comment type="similarity">
    <text evidence="3">Belongs to the KHG/KDPG aldolase family.</text>
</comment>
<dbReference type="PROSITE" id="PS00159">
    <property type="entry name" value="ALDOLASE_KDPG_KHG_1"/>
    <property type="match status" value="1"/>
</dbReference>
<dbReference type="SUPFAM" id="SSF51569">
    <property type="entry name" value="Aldolase"/>
    <property type="match status" value="1"/>
</dbReference>
<protein>
    <recommendedName>
        <fullName evidence="5">2-dehydro-3-deoxy-phosphogluconate aldolase</fullName>
        <ecNumber evidence="5">4.1.2.14</ecNumber>
    </recommendedName>
</protein>
<evidence type="ECO:0000256" key="8">
    <source>
        <dbReference type="ARBA" id="ARBA00023277"/>
    </source>
</evidence>
<comment type="catalytic activity">
    <reaction evidence="1">
        <text>2-dehydro-3-deoxy-6-phospho-D-gluconate = D-glyceraldehyde 3-phosphate + pyruvate</text>
        <dbReference type="Rhea" id="RHEA:17089"/>
        <dbReference type="ChEBI" id="CHEBI:15361"/>
        <dbReference type="ChEBI" id="CHEBI:57569"/>
        <dbReference type="ChEBI" id="CHEBI:59776"/>
        <dbReference type="EC" id="4.1.2.14"/>
    </reaction>
</comment>
<keyword evidence="7" id="KW-0704">Schiff base</keyword>
<proteinExistence type="inferred from homology"/>
<dbReference type="NCBIfam" id="NF004325">
    <property type="entry name" value="PRK05718.1"/>
    <property type="match status" value="1"/>
</dbReference>
<reference evidence="9 10" key="1">
    <citation type="submission" date="2021-11" db="EMBL/GenBank/DDBJ databases">
        <title>Lacrimispora sp. nov. NSJ-141 isolated from human feces.</title>
        <authorList>
            <person name="Abdugheni R."/>
        </authorList>
    </citation>
    <scope>NUCLEOTIDE SEQUENCE [LARGE SCALE GENOMIC DNA]</scope>
    <source>
        <strain evidence="9 10">NSJ-141</strain>
    </source>
</reference>
<sequence>MKSISQRIYEYGIVPVVKLEDAGLAVPLANALMAGGLKCIEVTFRTDAAEQAIRNISQECKDMLVGAGTVLTVGQIERAVAAGARFIVTPGFNPTTAGYCVEHGIPVFPGCSDPASIEAALELGISDLKFFPAEPSGGLPMIRSLCAPYTKVRFMPTGGVNDRNMNEYLSYDKILACGGTWMVKEDLIRERRFDEIERLTRNTVMNMLGFELRHVGINCTDEGQAFQRARRAADLFGLEVKAGNSSVFAGKAFEMMKSETCGEKGHICMAVNNLDRACAYFSERGVRFVESSRKYSDEGKLKVVNLEEQLGGFVLQLVNK</sequence>
<dbReference type="RefSeq" id="WP_231061922.1">
    <property type="nucleotide sequence ID" value="NZ_JAJNOR010000002.1"/>
</dbReference>
<evidence type="ECO:0000256" key="6">
    <source>
        <dbReference type="ARBA" id="ARBA00023239"/>
    </source>
</evidence>
<evidence type="ECO:0000256" key="5">
    <source>
        <dbReference type="ARBA" id="ARBA00013063"/>
    </source>
</evidence>
<gene>
    <name evidence="9" type="primary">eda</name>
    <name evidence="9" type="ORF">LQE92_05090</name>
</gene>
<dbReference type="EMBL" id="JAJNOR010000002">
    <property type="protein sequence ID" value="MCD2492000.1"/>
    <property type="molecule type" value="Genomic_DNA"/>
</dbReference>
<dbReference type="InterPro" id="IPR000887">
    <property type="entry name" value="Aldlse_KDPG_KHG"/>
</dbReference>
<keyword evidence="8" id="KW-0119">Carbohydrate metabolism</keyword>
<dbReference type="CDD" id="cd00452">
    <property type="entry name" value="KDPG_aldolase"/>
    <property type="match status" value="1"/>
</dbReference>
<evidence type="ECO:0000256" key="7">
    <source>
        <dbReference type="ARBA" id="ARBA00023270"/>
    </source>
</evidence>
<dbReference type="PANTHER" id="PTHR30246:SF1">
    <property type="entry name" value="2-DEHYDRO-3-DEOXY-6-PHOSPHOGALACTONATE ALDOLASE-RELATED"/>
    <property type="match status" value="1"/>
</dbReference>
<dbReference type="EC" id="4.1.2.14" evidence="5"/>
<dbReference type="Gene3D" id="3.10.180.10">
    <property type="entry name" value="2,3-Dihydroxybiphenyl 1,2-Dioxygenase, domain 1"/>
    <property type="match status" value="1"/>
</dbReference>
<keyword evidence="10" id="KW-1185">Reference proteome</keyword>
<comment type="pathway">
    <text evidence="2">Carbohydrate acid metabolism; 2-dehydro-3-deoxy-D-gluconate degradation; D-glyceraldehyde 3-phosphate and pyruvate from 2-dehydro-3-deoxy-D-gluconate: step 2/2.</text>
</comment>
<evidence type="ECO:0000313" key="10">
    <source>
        <dbReference type="Proteomes" id="UP001299265"/>
    </source>
</evidence>
<dbReference type="InterPro" id="IPR031338">
    <property type="entry name" value="KDPG/KHG_AS_2"/>
</dbReference>
<dbReference type="Pfam" id="PF01081">
    <property type="entry name" value="Aldolase"/>
    <property type="match status" value="1"/>
</dbReference>